<proteinExistence type="predicted"/>
<organism evidence="1 2">
    <name type="scientific">Rhizopus delemar</name>
    <dbReference type="NCBI Taxonomy" id="936053"/>
    <lineage>
        <taxon>Eukaryota</taxon>
        <taxon>Fungi</taxon>
        <taxon>Fungi incertae sedis</taxon>
        <taxon>Mucoromycota</taxon>
        <taxon>Mucoromycotina</taxon>
        <taxon>Mucoromycetes</taxon>
        <taxon>Mucorales</taxon>
        <taxon>Mucorineae</taxon>
        <taxon>Rhizopodaceae</taxon>
        <taxon>Rhizopus</taxon>
    </lineage>
</organism>
<reference evidence="1 2" key="1">
    <citation type="journal article" date="2020" name="Microb. Genom.">
        <title>Genetic diversity of clinical and environmental Mucorales isolates obtained from an investigation of mucormycosis cases among solid organ transplant recipients.</title>
        <authorList>
            <person name="Nguyen M.H."/>
            <person name="Kaul D."/>
            <person name="Muto C."/>
            <person name="Cheng S.J."/>
            <person name="Richter R.A."/>
            <person name="Bruno V.M."/>
            <person name="Liu G."/>
            <person name="Beyhan S."/>
            <person name="Sundermann A.J."/>
            <person name="Mounaud S."/>
            <person name="Pasculle A.W."/>
            <person name="Nierman W.C."/>
            <person name="Driscoll E."/>
            <person name="Cumbie R."/>
            <person name="Clancy C.J."/>
            <person name="Dupont C.L."/>
        </authorList>
    </citation>
    <scope>NUCLEOTIDE SEQUENCE [LARGE SCALE GENOMIC DNA]</scope>
    <source>
        <strain evidence="1 2">GL24</strain>
    </source>
</reference>
<keyword evidence="2" id="KW-1185">Reference proteome</keyword>
<dbReference type="Proteomes" id="UP000740926">
    <property type="component" value="Unassembled WGS sequence"/>
</dbReference>
<name>A0A9P7C5I4_9FUNG</name>
<evidence type="ECO:0000313" key="1">
    <source>
        <dbReference type="EMBL" id="KAG1537352.1"/>
    </source>
</evidence>
<accession>A0A9P7C5I4</accession>
<evidence type="ECO:0000313" key="2">
    <source>
        <dbReference type="Proteomes" id="UP000740926"/>
    </source>
</evidence>
<sequence length="185" mass="21291">MLRVFEDGAARSDLDDLPHHHHGHAVAALLHHRHVVRNEQVRQAHLGLQFLHQFDHARLHRHVQRRHGLVRHDDLGVHRQRSRDAQALALPAREFMRKAPDGVRRQSHQFEKLLRKRQRLTPGHAVHHGTLGHNFAHALTGIQCSIRILEHHLHQLGMRAPRRAALERQLLAGQRDAAGIGRQQA</sequence>
<protein>
    <submittedName>
        <fullName evidence="1">Uncharacterized protein</fullName>
    </submittedName>
</protein>
<comment type="caution">
    <text evidence="1">The sequence shown here is derived from an EMBL/GenBank/DDBJ whole genome shotgun (WGS) entry which is preliminary data.</text>
</comment>
<dbReference type="AntiFam" id="ANF00095">
    <property type="entry name" value="Shadow ORF (opposite ABC transporters)"/>
</dbReference>
<dbReference type="EMBL" id="JAANIU010007579">
    <property type="protein sequence ID" value="KAG1537352.1"/>
    <property type="molecule type" value="Genomic_DNA"/>
</dbReference>
<gene>
    <name evidence="1" type="ORF">G6F50_014882</name>
</gene>
<dbReference type="AlphaFoldDB" id="A0A9P7C5I4"/>